<reference evidence="10" key="2">
    <citation type="submission" date="2017-02" db="UniProtKB">
        <authorList>
            <consortium name="WormBaseParasite"/>
        </authorList>
    </citation>
    <scope>IDENTIFICATION</scope>
</reference>
<dbReference type="STRING" id="6313.A0A0K0D190"/>
<dbReference type="WBParaSite" id="ACAC_0000383501-mRNA-1">
    <property type="protein sequence ID" value="ACAC_0000383501-mRNA-1"/>
    <property type="gene ID" value="ACAC_0000383501"/>
</dbReference>
<dbReference type="PRINTS" id="PR00724">
    <property type="entry name" value="CRBOXYPTASEC"/>
</dbReference>
<proteinExistence type="inferred from homology"/>
<dbReference type="Pfam" id="PF00450">
    <property type="entry name" value="Peptidase_S10"/>
    <property type="match status" value="1"/>
</dbReference>
<keyword evidence="5 7" id="KW-0378">Hydrolase</keyword>
<dbReference type="PROSITE" id="PS00131">
    <property type="entry name" value="CARBOXYPEPT_SER_SER"/>
    <property type="match status" value="1"/>
</dbReference>
<dbReference type="InterPro" id="IPR018202">
    <property type="entry name" value="Ser_caboxypep_ser_AS"/>
</dbReference>
<reference evidence="9" key="1">
    <citation type="submission" date="2012-09" db="EMBL/GenBank/DDBJ databases">
        <authorList>
            <person name="Martin A.A."/>
        </authorList>
    </citation>
    <scope>NUCLEOTIDE SEQUENCE</scope>
</reference>
<evidence type="ECO:0000256" key="2">
    <source>
        <dbReference type="ARBA" id="ARBA00022645"/>
    </source>
</evidence>
<dbReference type="GO" id="GO:0006508">
    <property type="term" value="P:proteolysis"/>
    <property type="evidence" value="ECO:0007669"/>
    <property type="project" value="UniProtKB-KW"/>
</dbReference>
<evidence type="ECO:0000313" key="10">
    <source>
        <dbReference type="WBParaSite" id="ACAC_0000383501-mRNA-1"/>
    </source>
</evidence>
<evidence type="ECO:0000256" key="4">
    <source>
        <dbReference type="ARBA" id="ARBA00022729"/>
    </source>
</evidence>
<evidence type="ECO:0000256" key="7">
    <source>
        <dbReference type="RuleBase" id="RU361156"/>
    </source>
</evidence>
<keyword evidence="2 7" id="KW-0121">Carboxypeptidase</keyword>
<dbReference type="AlphaFoldDB" id="A0A0K0D190"/>
<evidence type="ECO:0000256" key="8">
    <source>
        <dbReference type="SAM" id="MobiDB-lite"/>
    </source>
</evidence>
<evidence type="ECO:0000256" key="5">
    <source>
        <dbReference type="ARBA" id="ARBA00022801"/>
    </source>
</evidence>
<dbReference type="Proteomes" id="UP000035642">
    <property type="component" value="Unassembled WGS sequence"/>
</dbReference>
<dbReference type="PANTHER" id="PTHR11802:SF113">
    <property type="entry name" value="SERINE CARBOXYPEPTIDASE CTSA-4.1"/>
    <property type="match status" value="1"/>
</dbReference>
<sequence>MYRANDAILPDKGGTELPPPEGWKAWFTESQRNPSTDPLILWLNGGPGCSSLGGLIEELGPFKLKHYGNTVYSNKYSWNLFANVLFLESPSGVGFSYNTNNNVTTNDDDVAQHNYQALVDFLRKFPEYHGRATYITGESYGGVYLPTLAVRMINDSVNFPNFKGVAIGNGILSFSLNYVTSIPLFYYHGLIRNELYTNFSSTCCGGNIETCNITAAHSDSLCLELLSEIFDATENLDPYNLYSTCYLTNSAHRKAHIKRFFRKTMNLPARKDKESSSVTLLLPVNSLFGLESRKISITFQHVPLCDQTGNTHHYLNRVDVRKALHIPTFLPKWSDCRQG</sequence>
<dbReference type="SUPFAM" id="SSF53474">
    <property type="entry name" value="alpha/beta-Hydrolases"/>
    <property type="match status" value="1"/>
</dbReference>
<dbReference type="Gene3D" id="3.40.50.1820">
    <property type="entry name" value="alpha/beta hydrolase"/>
    <property type="match status" value="1"/>
</dbReference>
<evidence type="ECO:0000313" key="9">
    <source>
        <dbReference type="Proteomes" id="UP000035642"/>
    </source>
</evidence>
<comment type="similarity">
    <text evidence="1 7">Belongs to the peptidase S10 family.</text>
</comment>
<protein>
    <recommendedName>
        <fullName evidence="7">Carboxypeptidase</fullName>
        <ecNumber evidence="7">3.4.16.-</ecNumber>
    </recommendedName>
</protein>
<dbReference type="GO" id="GO:0004185">
    <property type="term" value="F:serine-type carboxypeptidase activity"/>
    <property type="evidence" value="ECO:0007669"/>
    <property type="project" value="UniProtKB-UniRule"/>
</dbReference>
<keyword evidence="9" id="KW-1185">Reference proteome</keyword>
<dbReference type="EC" id="3.4.16.-" evidence="7"/>
<keyword evidence="3 7" id="KW-0645">Protease</keyword>
<accession>A0A0K0D190</accession>
<feature type="region of interest" description="Disordered" evidence="8">
    <location>
        <begin position="1"/>
        <end position="22"/>
    </location>
</feature>
<dbReference type="PANTHER" id="PTHR11802">
    <property type="entry name" value="SERINE PROTEASE FAMILY S10 SERINE CARBOXYPEPTIDASE"/>
    <property type="match status" value="1"/>
</dbReference>
<dbReference type="InterPro" id="IPR029058">
    <property type="entry name" value="AB_hydrolase_fold"/>
</dbReference>
<organism evidence="9 10">
    <name type="scientific">Angiostrongylus cantonensis</name>
    <name type="common">Rat lungworm</name>
    <dbReference type="NCBI Taxonomy" id="6313"/>
    <lineage>
        <taxon>Eukaryota</taxon>
        <taxon>Metazoa</taxon>
        <taxon>Ecdysozoa</taxon>
        <taxon>Nematoda</taxon>
        <taxon>Chromadorea</taxon>
        <taxon>Rhabditida</taxon>
        <taxon>Rhabditina</taxon>
        <taxon>Rhabditomorpha</taxon>
        <taxon>Strongyloidea</taxon>
        <taxon>Metastrongylidae</taxon>
        <taxon>Angiostrongylus</taxon>
    </lineage>
</organism>
<evidence type="ECO:0000256" key="3">
    <source>
        <dbReference type="ARBA" id="ARBA00022670"/>
    </source>
</evidence>
<dbReference type="InterPro" id="IPR001563">
    <property type="entry name" value="Peptidase_S10"/>
</dbReference>
<keyword evidence="6" id="KW-0325">Glycoprotein</keyword>
<evidence type="ECO:0000256" key="1">
    <source>
        <dbReference type="ARBA" id="ARBA00009431"/>
    </source>
</evidence>
<dbReference type="Gene3D" id="6.10.250.940">
    <property type="match status" value="1"/>
</dbReference>
<name>A0A0K0D190_ANGCA</name>
<keyword evidence="4" id="KW-0732">Signal</keyword>
<evidence type="ECO:0000256" key="6">
    <source>
        <dbReference type="ARBA" id="ARBA00023180"/>
    </source>
</evidence>